<evidence type="ECO:0000256" key="2">
    <source>
        <dbReference type="ARBA" id="ARBA00022448"/>
    </source>
</evidence>
<reference evidence="9" key="1">
    <citation type="submission" date="2021-03" db="EMBL/GenBank/DDBJ databases">
        <title>Draft genome sequence of rust myrtle Austropuccinia psidii MF-1, a brazilian biotype.</title>
        <authorList>
            <person name="Quecine M.C."/>
            <person name="Pachon D.M.R."/>
            <person name="Bonatelli M.L."/>
            <person name="Correr F.H."/>
            <person name="Franceschini L.M."/>
            <person name="Leite T.F."/>
            <person name="Margarido G.R.A."/>
            <person name="Almeida C.A."/>
            <person name="Ferrarezi J.A."/>
            <person name="Labate C.A."/>
        </authorList>
    </citation>
    <scope>NUCLEOTIDE SEQUENCE</scope>
    <source>
        <strain evidence="9">MF-1</strain>
    </source>
</reference>
<gene>
    <name evidence="9" type="ORF">O181_011078</name>
</gene>
<dbReference type="InterPro" id="IPR044669">
    <property type="entry name" value="YneE/VCCN1/2-like"/>
</dbReference>
<evidence type="ECO:0000256" key="5">
    <source>
        <dbReference type="ARBA" id="ARBA00022989"/>
    </source>
</evidence>
<evidence type="ECO:0000256" key="6">
    <source>
        <dbReference type="ARBA" id="ARBA00023065"/>
    </source>
</evidence>
<feature type="transmembrane region" description="Helical" evidence="8">
    <location>
        <begin position="44"/>
        <end position="61"/>
    </location>
</feature>
<dbReference type="GO" id="GO:0005886">
    <property type="term" value="C:plasma membrane"/>
    <property type="evidence" value="ECO:0007669"/>
    <property type="project" value="UniProtKB-SubCell"/>
</dbReference>
<dbReference type="Proteomes" id="UP000765509">
    <property type="component" value="Unassembled WGS sequence"/>
</dbReference>
<keyword evidence="5 8" id="KW-1133">Transmembrane helix</keyword>
<evidence type="ECO:0000256" key="4">
    <source>
        <dbReference type="ARBA" id="ARBA00022692"/>
    </source>
</evidence>
<accession>A0A9Q3BU73</accession>
<keyword evidence="4 8" id="KW-0812">Transmembrane</keyword>
<dbReference type="GO" id="GO:0005254">
    <property type="term" value="F:chloride channel activity"/>
    <property type="evidence" value="ECO:0007669"/>
    <property type="project" value="InterPro"/>
</dbReference>
<dbReference type="AlphaFoldDB" id="A0A9Q3BU73"/>
<keyword evidence="2" id="KW-0813">Transport</keyword>
<evidence type="ECO:0000256" key="7">
    <source>
        <dbReference type="ARBA" id="ARBA00023136"/>
    </source>
</evidence>
<dbReference type="EMBL" id="AVOT02002736">
    <property type="protein sequence ID" value="MBW0471363.1"/>
    <property type="molecule type" value="Genomic_DNA"/>
</dbReference>
<feature type="transmembrane region" description="Helical" evidence="8">
    <location>
        <begin position="68"/>
        <end position="88"/>
    </location>
</feature>
<dbReference type="OrthoDB" id="1368at2759"/>
<evidence type="ECO:0000313" key="9">
    <source>
        <dbReference type="EMBL" id="MBW0471363.1"/>
    </source>
</evidence>
<dbReference type="PANTHER" id="PTHR33281">
    <property type="entry name" value="UPF0187 PROTEIN YNEE"/>
    <property type="match status" value="1"/>
</dbReference>
<keyword evidence="3" id="KW-1003">Cell membrane</keyword>
<comment type="caution">
    <text evidence="9">The sequence shown here is derived from an EMBL/GenBank/DDBJ whole genome shotgun (WGS) entry which is preliminary data.</text>
</comment>
<evidence type="ECO:0000313" key="10">
    <source>
        <dbReference type="Proteomes" id="UP000765509"/>
    </source>
</evidence>
<keyword evidence="7 8" id="KW-0472">Membrane</keyword>
<evidence type="ECO:0000256" key="8">
    <source>
        <dbReference type="SAM" id="Phobius"/>
    </source>
</evidence>
<evidence type="ECO:0000256" key="3">
    <source>
        <dbReference type="ARBA" id="ARBA00022475"/>
    </source>
</evidence>
<protein>
    <submittedName>
        <fullName evidence="9">Uncharacterized protein</fullName>
    </submittedName>
</protein>
<keyword evidence="6" id="KW-0406">Ion transport</keyword>
<comment type="subcellular location">
    <subcellularLocation>
        <location evidence="1">Cell membrane</location>
        <topology evidence="1">Multi-pass membrane protein</topology>
    </subcellularLocation>
</comment>
<dbReference type="Pfam" id="PF25539">
    <property type="entry name" value="Bestrophin_2"/>
    <property type="match status" value="2"/>
</dbReference>
<keyword evidence="10" id="KW-1185">Reference proteome</keyword>
<name>A0A9Q3BU73_9BASI</name>
<organism evidence="9 10">
    <name type="scientific">Austropuccinia psidii MF-1</name>
    <dbReference type="NCBI Taxonomy" id="1389203"/>
    <lineage>
        <taxon>Eukaryota</taxon>
        <taxon>Fungi</taxon>
        <taxon>Dikarya</taxon>
        <taxon>Basidiomycota</taxon>
        <taxon>Pucciniomycotina</taxon>
        <taxon>Pucciniomycetes</taxon>
        <taxon>Pucciniales</taxon>
        <taxon>Sphaerophragmiaceae</taxon>
        <taxon>Austropuccinia</taxon>
    </lineage>
</organism>
<proteinExistence type="predicted"/>
<dbReference type="PANTHER" id="PTHR33281:SF19">
    <property type="entry name" value="VOLTAGE-DEPENDENT ANION CHANNEL-FORMING PROTEIN YNEE"/>
    <property type="match status" value="1"/>
</dbReference>
<evidence type="ECO:0000256" key="1">
    <source>
        <dbReference type="ARBA" id="ARBA00004651"/>
    </source>
</evidence>
<sequence length="509" mass="57892">MRLVRNPAGSVVGRTPKLREQLLHDPFRDAPITYFIKSSTFWETWPSVFFFLLEAGIIAFLNRPTKSLSVSTTILTVLGTVIGFAISYRTSSAYGQYIEARKGWGNLIHHSRTLARFIWFHIPNELRPHSDQDPALEAEKVQALLEKKTMINLIQAFSVSLKHFLRGEYGIYYDDLYHLTCFLPKYSQFGPNSASTGIPQLPDLSRIYNVERSVRENGEEFDVDLERQHSQMSEFGAKTGSASVLNYQGADPLNPPKKLFPGYNPPKKNKYDFFPFLRFFRSLAKSAMNVTQLRQRSYRGYDPEQHLSLEILWQLSIYVATLQKRKIIDVPTTNTLNASLVGLSDALANLERVLTTPIPFGYHVHLKTIIWGYLTFLPFQLIGTFKKITIPATGLIAFAFLGFLKIAEDIENPFGYESNDLDLDHFCQDIIARECDELTATPPSEPLSYVLIPSNTPLFGKGCFYTAAEMSSEEDELRLINIIMENQRLMLAGEEHSSSWSLLRCVAIK</sequence>